<evidence type="ECO:0000256" key="7">
    <source>
        <dbReference type="ARBA" id="ARBA00023053"/>
    </source>
</evidence>
<feature type="transmembrane region" description="Helical" evidence="12">
    <location>
        <begin position="468"/>
        <end position="490"/>
    </location>
</feature>
<dbReference type="PANTHER" id="PTHR42985">
    <property type="entry name" value="SODIUM-COUPLED MONOCARBOXYLATE TRANSPORTER"/>
    <property type="match status" value="1"/>
</dbReference>
<feature type="transmembrane region" description="Helical" evidence="12">
    <location>
        <begin position="529"/>
        <end position="549"/>
    </location>
</feature>
<dbReference type="Pfam" id="PF00474">
    <property type="entry name" value="SSF"/>
    <property type="match status" value="1"/>
</dbReference>
<name>A0A420EAQ8_9ALTE</name>
<keyword evidence="14" id="KW-1185">Reference proteome</keyword>
<keyword evidence="3" id="KW-0813">Transport</keyword>
<feature type="transmembrane region" description="Helical" evidence="12">
    <location>
        <begin position="127"/>
        <end position="147"/>
    </location>
</feature>
<feature type="transmembrane region" description="Helical" evidence="12">
    <location>
        <begin position="362"/>
        <end position="384"/>
    </location>
</feature>
<evidence type="ECO:0000256" key="6">
    <source>
        <dbReference type="ARBA" id="ARBA00022989"/>
    </source>
</evidence>
<dbReference type="RefSeq" id="WP_120354992.1">
    <property type="nucleotide sequence ID" value="NZ_RAQO01000006.1"/>
</dbReference>
<feature type="transmembrane region" description="Helical" evidence="12">
    <location>
        <begin position="260"/>
        <end position="283"/>
    </location>
</feature>
<dbReference type="Gene3D" id="1.20.1730.10">
    <property type="entry name" value="Sodium/glucose cotransporter"/>
    <property type="match status" value="1"/>
</dbReference>
<keyword evidence="8" id="KW-0406">Ion transport</keyword>
<evidence type="ECO:0000256" key="12">
    <source>
        <dbReference type="SAM" id="Phobius"/>
    </source>
</evidence>
<comment type="similarity">
    <text evidence="2 11">Belongs to the sodium:solute symporter (SSF) (TC 2.A.21) family.</text>
</comment>
<feature type="transmembrane region" description="Helical" evidence="12">
    <location>
        <begin position="555"/>
        <end position="572"/>
    </location>
</feature>
<reference evidence="13 14" key="1">
    <citation type="submission" date="2018-09" db="EMBL/GenBank/DDBJ databases">
        <authorList>
            <person name="Wang Z."/>
        </authorList>
    </citation>
    <scope>NUCLEOTIDE SEQUENCE [LARGE SCALE GENOMIC DNA]</scope>
    <source>
        <strain evidence="13 14">ALS 81</strain>
    </source>
</reference>
<evidence type="ECO:0000256" key="10">
    <source>
        <dbReference type="ARBA" id="ARBA00023201"/>
    </source>
</evidence>
<protein>
    <submittedName>
        <fullName evidence="13">Transporter</fullName>
    </submittedName>
</protein>
<evidence type="ECO:0000256" key="1">
    <source>
        <dbReference type="ARBA" id="ARBA00004651"/>
    </source>
</evidence>
<feature type="transmembrane region" description="Helical" evidence="12">
    <location>
        <begin position="429"/>
        <end position="448"/>
    </location>
</feature>
<keyword evidence="10" id="KW-0739">Sodium transport</keyword>
<evidence type="ECO:0000256" key="9">
    <source>
        <dbReference type="ARBA" id="ARBA00023136"/>
    </source>
</evidence>
<evidence type="ECO:0000256" key="5">
    <source>
        <dbReference type="ARBA" id="ARBA00022692"/>
    </source>
</evidence>
<feature type="transmembrane region" description="Helical" evidence="12">
    <location>
        <begin position="70"/>
        <end position="90"/>
    </location>
</feature>
<dbReference type="InterPro" id="IPR051163">
    <property type="entry name" value="Sodium:Solute_Symporter_SSF"/>
</dbReference>
<organism evidence="13 14">
    <name type="scientific">Alginatibacterium sediminis</name>
    <dbReference type="NCBI Taxonomy" id="2164068"/>
    <lineage>
        <taxon>Bacteria</taxon>
        <taxon>Pseudomonadati</taxon>
        <taxon>Pseudomonadota</taxon>
        <taxon>Gammaproteobacteria</taxon>
        <taxon>Alteromonadales</taxon>
        <taxon>Alteromonadaceae</taxon>
        <taxon>Alginatibacterium</taxon>
    </lineage>
</organism>
<dbReference type="Proteomes" id="UP000286482">
    <property type="component" value="Unassembled WGS sequence"/>
</dbReference>
<sequence length="592" mass="65422">MDLNTLTIGIYFLFLIAIGWMFRKFTTNTSDYFRGGGKMLWWMVGATAFMTQFSAWTFTGAAGKAFNDGFAVAFIFIANAFGYFMNYAYFAPKFRQLRVVTVIEAIRMRFGKTNEQVFTWSSMPNSVISAGIWLNGLAIIASGIFGFDMNTTILATGLVVLLMSVTGGSWAVIASDFMQMVIIMAVTVTCAVVALVKGGGISNIVEQFPNDFLVGGNINYVSIFALWGVFIFIKQFSITNNMLNSYRYLAAKDSKNARKAALLACVLMTMGPFIWFLPSWFMAGQGIDLAMMYPEAGKKAADFAYLSFVEIYMPAGMVGLLVAAMFAATMSSMDSGLNRNSGIFVKNFYEPILRPKADEKELVLVSKLTSTFFGIVIILVAMFINSLKGLSLFDTMMYVGALIGFPMTIPAFLGFFIKKTPDWAGWGTLVVGAGVSYFVGFVIDAQMVQNVFGLEQELTGREWSDLKVAIGLIAHISLTGGFFMLSTLFYKPLSAERQQNVDKFFNNLATPIVSESSEQQHLDNRQREMLGRLIAIAGIGVMAMCALPNELWGRMVFILCGFIVFLVGLLLMKAVQDVEEDIIEEQHAEQKS</sequence>
<dbReference type="EMBL" id="RAQO01000006">
    <property type="protein sequence ID" value="RKF17765.1"/>
    <property type="molecule type" value="Genomic_DNA"/>
</dbReference>
<dbReference type="PANTHER" id="PTHR42985:SF40">
    <property type="entry name" value="LD47995P-RELATED"/>
    <property type="match status" value="1"/>
</dbReference>
<keyword evidence="5 12" id="KW-0812">Transmembrane</keyword>
<evidence type="ECO:0000256" key="3">
    <source>
        <dbReference type="ARBA" id="ARBA00022448"/>
    </source>
</evidence>
<dbReference type="GO" id="GO:0015293">
    <property type="term" value="F:symporter activity"/>
    <property type="evidence" value="ECO:0007669"/>
    <property type="project" value="TreeGrafter"/>
</dbReference>
<proteinExistence type="inferred from homology"/>
<dbReference type="CDD" id="cd11477">
    <property type="entry name" value="SLC5sbd_u1"/>
    <property type="match status" value="1"/>
</dbReference>
<dbReference type="InterPro" id="IPR001734">
    <property type="entry name" value="Na/solute_symporter"/>
</dbReference>
<keyword evidence="4" id="KW-1003">Cell membrane</keyword>
<keyword evidence="6 12" id="KW-1133">Transmembrane helix</keyword>
<dbReference type="GO" id="GO:0006814">
    <property type="term" value="P:sodium ion transport"/>
    <property type="evidence" value="ECO:0007669"/>
    <property type="project" value="UniProtKB-KW"/>
</dbReference>
<comment type="caution">
    <text evidence="13">The sequence shown here is derived from an EMBL/GenBank/DDBJ whole genome shotgun (WGS) entry which is preliminary data.</text>
</comment>
<keyword evidence="7" id="KW-0915">Sodium</keyword>
<evidence type="ECO:0000256" key="11">
    <source>
        <dbReference type="RuleBase" id="RU362091"/>
    </source>
</evidence>
<evidence type="ECO:0000313" key="13">
    <source>
        <dbReference type="EMBL" id="RKF17765.1"/>
    </source>
</evidence>
<gene>
    <name evidence="13" type="ORF">DBZ36_10905</name>
</gene>
<feature type="transmembrane region" description="Helical" evidence="12">
    <location>
        <begin position="39"/>
        <end position="58"/>
    </location>
</feature>
<evidence type="ECO:0000256" key="4">
    <source>
        <dbReference type="ARBA" id="ARBA00022475"/>
    </source>
</evidence>
<comment type="subcellular location">
    <subcellularLocation>
        <location evidence="1">Cell membrane</location>
        <topology evidence="1">Multi-pass membrane protein</topology>
    </subcellularLocation>
</comment>
<dbReference type="InterPro" id="IPR038377">
    <property type="entry name" value="Na/Glc_symporter_sf"/>
</dbReference>
<accession>A0A420EAQ8</accession>
<dbReference type="PROSITE" id="PS50283">
    <property type="entry name" value="NA_SOLUT_SYMP_3"/>
    <property type="match status" value="1"/>
</dbReference>
<evidence type="ECO:0000256" key="8">
    <source>
        <dbReference type="ARBA" id="ARBA00023065"/>
    </source>
</evidence>
<evidence type="ECO:0000256" key="2">
    <source>
        <dbReference type="ARBA" id="ARBA00006434"/>
    </source>
</evidence>
<dbReference type="OrthoDB" id="9803348at2"/>
<feature type="transmembrane region" description="Helical" evidence="12">
    <location>
        <begin position="153"/>
        <end position="173"/>
    </location>
</feature>
<dbReference type="AlphaFoldDB" id="A0A420EAQ8"/>
<feature type="transmembrane region" description="Helical" evidence="12">
    <location>
        <begin position="303"/>
        <end position="329"/>
    </location>
</feature>
<feature type="transmembrane region" description="Helical" evidence="12">
    <location>
        <begin position="180"/>
        <end position="198"/>
    </location>
</feature>
<feature type="transmembrane region" description="Helical" evidence="12">
    <location>
        <begin position="6"/>
        <end position="23"/>
    </location>
</feature>
<feature type="transmembrane region" description="Helical" evidence="12">
    <location>
        <begin position="396"/>
        <end position="417"/>
    </location>
</feature>
<evidence type="ECO:0000313" key="14">
    <source>
        <dbReference type="Proteomes" id="UP000286482"/>
    </source>
</evidence>
<dbReference type="GO" id="GO:0005886">
    <property type="term" value="C:plasma membrane"/>
    <property type="evidence" value="ECO:0007669"/>
    <property type="project" value="UniProtKB-SubCell"/>
</dbReference>
<feature type="transmembrane region" description="Helical" evidence="12">
    <location>
        <begin position="218"/>
        <end position="239"/>
    </location>
</feature>
<keyword evidence="9 12" id="KW-0472">Membrane</keyword>